<dbReference type="EMBL" id="JBEYBN010000001">
    <property type="protein sequence ID" value="MEU2264894.1"/>
    <property type="molecule type" value="Genomic_DNA"/>
</dbReference>
<keyword evidence="1" id="KW-0238">DNA-binding</keyword>
<evidence type="ECO:0000313" key="2">
    <source>
        <dbReference type="Proteomes" id="UP001550603"/>
    </source>
</evidence>
<keyword evidence="2" id="KW-1185">Reference proteome</keyword>
<sequence length="84" mass="9108">MTQLASTENQAFTVGDLINLPPTTDVETAGRAFGFGRTKAYELVRAGQFPCKVIPAGRTYRVVTADLRRVLGVQEQDTEHSPAA</sequence>
<reference evidence="1 2" key="1">
    <citation type="submission" date="2024-06" db="EMBL/GenBank/DDBJ databases">
        <title>The Natural Products Discovery Center: Release of the First 8490 Sequenced Strains for Exploring Actinobacteria Biosynthetic Diversity.</title>
        <authorList>
            <person name="Kalkreuter E."/>
            <person name="Kautsar S.A."/>
            <person name="Yang D."/>
            <person name="Bader C.D."/>
            <person name="Teijaro C.N."/>
            <person name="Fluegel L."/>
            <person name="Davis C.M."/>
            <person name="Simpson J.R."/>
            <person name="Lauterbach L."/>
            <person name="Steele A.D."/>
            <person name="Gui C."/>
            <person name="Meng S."/>
            <person name="Li G."/>
            <person name="Viehrig K."/>
            <person name="Ye F."/>
            <person name="Su P."/>
            <person name="Kiefer A.F."/>
            <person name="Nichols A."/>
            <person name="Cepeda A.J."/>
            <person name="Yan W."/>
            <person name="Fan B."/>
            <person name="Jiang Y."/>
            <person name="Adhikari A."/>
            <person name="Zheng C.-J."/>
            <person name="Schuster L."/>
            <person name="Cowan T.M."/>
            <person name="Smanski M.J."/>
            <person name="Chevrette M.G."/>
            <person name="De Carvalho L.P.S."/>
            <person name="Shen B."/>
        </authorList>
    </citation>
    <scope>NUCLEOTIDE SEQUENCE [LARGE SCALE GENOMIC DNA]</scope>
    <source>
        <strain evidence="1 2">NPDC019583</strain>
    </source>
</reference>
<organism evidence="1 2">
    <name type="scientific">Streptomyces olindensis</name>
    <dbReference type="NCBI Taxonomy" id="358823"/>
    <lineage>
        <taxon>Bacteria</taxon>
        <taxon>Bacillati</taxon>
        <taxon>Actinomycetota</taxon>
        <taxon>Actinomycetes</taxon>
        <taxon>Kitasatosporales</taxon>
        <taxon>Streptomycetaceae</taxon>
        <taxon>Streptomyces</taxon>
    </lineage>
</organism>
<dbReference type="RefSeq" id="WP_359784184.1">
    <property type="nucleotide sequence ID" value="NZ_JBEYBN010000001.1"/>
</dbReference>
<protein>
    <submittedName>
        <fullName evidence="1">DNA-binding protein</fullName>
    </submittedName>
</protein>
<comment type="caution">
    <text evidence="1">The sequence shown here is derived from an EMBL/GenBank/DDBJ whole genome shotgun (WGS) entry which is preliminary data.</text>
</comment>
<evidence type="ECO:0000313" key="1">
    <source>
        <dbReference type="EMBL" id="MEU2264894.1"/>
    </source>
</evidence>
<name>A0ABV2XLL5_9ACTN</name>
<proteinExistence type="predicted"/>
<accession>A0ABV2XLL5</accession>
<dbReference type="Proteomes" id="UP001550603">
    <property type="component" value="Unassembled WGS sequence"/>
</dbReference>
<gene>
    <name evidence="1" type="ORF">ABZ568_00270</name>
</gene>
<dbReference type="GO" id="GO:0003677">
    <property type="term" value="F:DNA binding"/>
    <property type="evidence" value="ECO:0007669"/>
    <property type="project" value="UniProtKB-KW"/>
</dbReference>